<evidence type="ECO:0008006" key="4">
    <source>
        <dbReference type="Google" id="ProtNLM"/>
    </source>
</evidence>
<dbReference type="AlphaFoldDB" id="A0A7W9YVZ9"/>
<feature type="signal peptide" evidence="1">
    <location>
        <begin position="1"/>
        <end position="19"/>
    </location>
</feature>
<evidence type="ECO:0000256" key="1">
    <source>
        <dbReference type="SAM" id="SignalP"/>
    </source>
</evidence>
<dbReference type="EMBL" id="JACHEJ010000002">
    <property type="protein sequence ID" value="MBB6179054.1"/>
    <property type="molecule type" value="Genomic_DNA"/>
</dbReference>
<feature type="chain" id="PRO_5031161019" description="Lipoprotein" evidence="1">
    <location>
        <begin position="20"/>
        <end position="167"/>
    </location>
</feature>
<dbReference type="Proteomes" id="UP000535501">
    <property type="component" value="Unassembled WGS sequence"/>
</dbReference>
<comment type="caution">
    <text evidence="2">The sequence shown here is derived from an EMBL/GenBank/DDBJ whole genome shotgun (WGS) entry which is preliminary data.</text>
</comment>
<proteinExistence type="predicted"/>
<sequence>MRKRWVVAMMTLIALAACQRDTADQDVVELSGKIFVFNYRVARATYLVTLRRLAPLPEGGVAEASFEDPRGGPSLTVEQKLFPAMEKIVLESPAIHCVKKGKPYSVTIRLLDQKGDELQMIKTTIASNVDQVVLPAKPLSLGPAYDRNPEVFRPDGSTYFSPESCPE</sequence>
<dbReference type="PROSITE" id="PS51257">
    <property type="entry name" value="PROKAR_LIPOPROTEIN"/>
    <property type="match status" value="1"/>
</dbReference>
<gene>
    <name evidence="2" type="ORF">HNQ75_001008</name>
</gene>
<keyword evidence="1" id="KW-0732">Signal</keyword>
<protein>
    <recommendedName>
        <fullName evidence="4">Lipoprotein</fullName>
    </recommendedName>
</protein>
<name>A0A7W9YVZ9_9HYPH</name>
<accession>A0A7W9YVZ9</accession>
<keyword evidence="3" id="KW-1185">Reference proteome</keyword>
<evidence type="ECO:0000313" key="2">
    <source>
        <dbReference type="EMBL" id="MBB6179054.1"/>
    </source>
</evidence>
<evidence type="ECO:0000313" key="3">
    <source>
        <dbReference type="Proteomes" id="UP000535501"/>
    </source>
</evidence>
<dbReference type="RefSeq" id="WP_413037862.1">
    <property type="nucleotide sequence ID" value="NZ_JACHEJ010000002.1"/>
</dbReference>
<organism evidence="2 3">
    <name type="scientific">Pseudorhizobium flavum</name>
    <dbReference type="NCBI Taxonomy" id="1335061"/>
    <lineage>
        <taxon>Bacteria</taxon>
        <taxon>Pseudomonadati</taxon>
        <taxon>Pseudomonadota</taxon>
        <taxon>Alphaproteobacteria</taxon>
        <taxon>Hyphomicrobiales</taxon>
        <taxon>Rhizobiaceae</taxon>
        <taxon>Rhizobium/Agrobacterium group</taxon>
        <taxon>Pseudorhizobium</taxon>
    </lineage>
</organism>
<reference evidence="2 3" key="1">
    <citation type="submission" date="2020-08" db="EMBL/GenBank/DDBJ databases">
        <title>Genomic Encyclopedia of Type Strains, Phase IV (KMG-IV): sequencing the most valuable type-strain genomes for metagenomic binning, comparative biology and taxonomic classification.</title>
        <authorList>
            <person name="Goeker M."/>
        </authorList>
    </citation>
    <scope>NUCLEOTIDE SEQUENCE [LARGE SCALE GENOMIC DNA]</scope>
    <source>
        <strain evidence="2 3">DSM 102134</strain>
    </source>
</reference>